<evidence type="ECO:0000313" key="2">
    <source>
        <dbReference type="EMBL" id="PNW78419.1"/>
    </source>
</evidence>
<evidence type="ECO:0000256" key="1">
    <source>
        <dbReference type="SAM" id="MobiDB-lite"/>
    </source>
</evidence>
<gene>
    <name evidence="2" type="ORF">CHLRE_09g398250v5</name>
</gene>
<evidence type="ECO:0000313" key="3">
    <source>
        <dbReference type="Proteomes" id="UP000006906"/>
    </source>
</evidence>
<feature type="region of interest" description="Disordered" evidence="1">
    <location>
        <begin position="357"/>
        <end position="408"/>
    </location>
</feature>
<dbReference type="OrthoDB" id="554138at2759"/>
<dbReference type="KEGG" id="cre:CHLRE_09g398250v5"/>
<proteinExistence type="predicted"/>
<sequence>MGNCQVSSTCTTSRACPLPGFSQDDTMRGTLYASCDASPCTAGLGSLRAGAPQDCNLPGTPAIIRCCTPRAKVRCAQQHACTWVAPRIMDLEIQRRTIIPGCRVKSFWGQLLASKAQTNTVLQSIVAMAPAVTRFLRSFPIVAKWYLERWDGAVQPVLDMIICGSKREQLTPEQTTAAAATASLLALPAAKDFLLSTTTGSILSEYLMEVKGFDTRDIDSFLTQDQLFTALDLLRAPGIHVDEGLDPAAAGLLGLPGGLGALVSELVAFDSRLTVRQMVRDVARLATTVLRTAVQGPPATADEAAYPEGFLPLLFGMTPEVRASFSMALSTLPALEVCLINTISAVEVFPKSFTRRPVPRMSMPPSPPPSPHPSPSAPPRPESPVDGSEDPAGTQPPSTPPASPPSFQDVYPPATGFADWCPTRSYVGRLVANPMGPRPIVQATLEVIPLLADIIEALPTTYNWYSSRWDKAAIPILEPAICGSLFNVYQIASEAYDTLVGATRALVLPALERFFGTQTGKTAARHLANVGFNVRDLETYLDSWDLSALTEFIAQSEDASSAFDSAPIGVIGALTAAVIGIADSSNGFKPFNVALDLMTFAHELFSAPTSSRTAQIAEADPNLTDLLTVSGTENAAITTLAARIQELKPLVYRMMRTGVDTAIELIEPYSEEDSTANYAYN</sequence>
<feature type="compositionally biased region" description="Pro residues" evidence="1">
    <location>
        <begin position="362"/>
        <end position="382"/>
    </location>
</feature>
<dbReference type="GeneID" id="5720203"/>
<dbReference type="EMBL" id="CM008970">
    <property type="protein sequence ID" value="PNW78419.1"/>
    <property type="molecule type" value="Genomic_DNA"/>
</dbReference>
<protein>
    <submittedName>
        <fullName evidence="2">Uncharacterized protein</fullName>
    </submittedName>
</protein>
<dbReference type="AlphaFoldDB" id="A0A2K3DD14"/>
<reference evidence="2 3" key="1">
    <citation type="journal article" date="2007" name="Science">
        <title>The Chlamydomonas genome reveals the evolution of key animal and plant functions.</title>
        <authorList>
            <person name="Merchant S.S."/>
            <person name="Prochnik S.E."/>
            <person name="Vallon O."/>
            <person name="Harris E.H."/>
            <person name="Karpowicz S.J."/>
            <person name="Witman G.B."/>
            <person name="Terry A."/>
            <person name="Salamov A."/>
            <person name="Fritz-Laylin L.K."/>
            <person name="Marechal-Drouard L."/>
            <person name="Marshall W.F."/>
            <person name="Qu L.H."/>
            <person name="Nelson D.R."/>
            <person name="Sanderfoot A.A."/>
            <person name="Spalding M.H."/>
            <person name="Kapitonov V.V."/>
            <person name="Ren Q."/>
            <person name="Ferris P."/>
            <person name="Lindquist E."/>
            <person name="Shapiro H."/>
            <person name="Lucas S.M."/>
            <person name="Grimwood J."/>
            <person name="Schmutz J."/>
            <person name="Cardol P."/>
            <person name="Cerutti H."/>
            <person name="Chanfreau G."/>
            <person name="Chen C.L."/>
            <person name="Cognat V."/>
            <person name="Croft M.T."/>
            <person name="Dent R."/>
            <person name="Dutcher S."/>
            <person name="Fernandez E."/>
            <person name="Fukuzawa H."/>
            <person name="Gonzalez-Ballester D."/>
            <person name="Gonzalez-Halphen D."/>
            <person name="Hallmann A."/>
            <person name="Hanikenne M."/>
            <person name="Hippler M."/>
            <person name="Inwood W."/>
            <person name="Jabbari K."/>
            <person name="Kalanon M."/>
            <person name="Kuras R."/>
            <person name="Lefebvre P.A."/>
            <person name="Lemaire S.D."/>
            <person name="Lobanov A.V."/>
            <person name="Lohr M."/>
            <person name="Manuell A."/>
            <person name="Meier I."/>
            <person name="Mets L."/>
            <person name="Mittag M."/>
            <person name="Mittelmeier T."/>
            <person name="Moroney J.V."/>
            <person name="Moseley J."/>
            <person name="Napoli C."/>
            <person name="Nedelcu A.M."/>
            <person name="Niyogi K."/>
            <person name="Novoselov S.V."/>
            <person name="Paulsen I.T."/>
            <person name="Pazour G."/>
            <person name="Purton S."/>
            <person name="Ral J.P."/>
            <person name="Riano-Pachon D.M."/>
            <person name="Riekhof W."/>
            <person name="Rymarquis L."/>
            <person name="Schroda M."/>
            <person name="Stern D."/>
            <person name="Umen J."/>
            <person name="Willows R."/>
            <person name="Wilson N."/>
            <person name="Zimmer S.L."/>
            <person name="Allmer J."/>
            <person name="Balk J."/>
            <person name="Bisova K."/>
            <person name="Chen C.J."/>
            <person name="Elias M."/>
            <person name="Gendler K."/>
            <person name="Hauser C."/>
            <person name="Lamb M.R."/>
            <person name="Ledford H."/>
            <person name="Long J.C."/>
            <person name="Minagawa J."/>
            <person name="Page M.D."/>
            <person name="Pan J."/>
            <person name="Pootakham W."/>
            <person name="Roje S."/>
            <person name="Rose A."/>
            <person name="Stahlberg E."/>
            <person name="Terauchi A.M."/>
            <person name="Yang P."/>
            <person name="Ball S."/>
            <person name="Bowler C."/>
            <person name="Dieckmann C.L."/>
            <person name="Gladyshev V.N."/>
            <person name="Green P."/>
            <person name="Jorgensen R."/>
            <person name="Mayfield S."/>
            <person name="Mueller-Roeber B."/>
            <person name="Rajamani S."/>
            <person name="Sayre R.T."/>
            <person name="Brokstein P."/>
            <person name="Dubchak I."/>
            <person name="Goodstein D."/>
            <person name="Hornick L."/>
            <person name="Huang Y.W."/>
            <person name="Jhaveri J."/>
            <person name="Luo Y."/>
            <person name="Martinez D."/>
            <person name="Ngau W.C."/>
            <person name="Otillar B."/>
            <person name="Poliakov A."/>
            <person name="Porter A."/>
            <person name="Szajkowski L."/>
            <person name="Werner G."/>
            <person name="Zhou K."/>
            <person name="Grigoriev I.V."/>
            <person name="Rokhsar D.S."/>
            <person name="Grossman A.R."/>
        </authorList>
    </citation>
    <scope>NUCLEOTIDE SEQUENCE [LARGE SCALE GENOMIC DNA]</scope>
    <source>
        <strain evidence="3">CC-503</strain>
    </source>
</reference>
<dbReference type="Gramene" id="PNW78419">
    <property type="protein sequence ID" value="PNW78419"/>
    <property type="gene ID" value="CHLRE_09g398250v5"/>
</dbReference>
<keyword evidence="3" id="KW-1185">Reference proteome</keyword>
<name>A0A2K3DD14_CHLRE</name>
<dbReference type="PaxDb" id="3055-EDP02512"/>
<dbReference type="Proteomes" id="UP000006906">
    <property type="component" value="Chromosome 9"/>
</dbReference>
<dbReference type="InParanoid" id="A0A2K3DD14"/>
<dbReference type="RefSeq" id="XP_042920860.1">
    <property type="nucleotide sequence ID" value="XM_043065881.1"/>
</dbReference>
<organism evidence="2 3">
    <name type="scientific">Chlamydomonas reinhardtii</name>
    <name type="common">Chlamydomonas smithii</name>
    <dbReference type="NCBI Taxonomy" id="3055"/>
    <lineage>
        <taxon>Eukaryota</taxon>
        <taxon>Viridiplantae</taxon>
        <taxon>Chlorophyta</taxon>
        <taxon>core chlorophytes</taxon>
        <taxon>Chlorophyceae</taxon>
        <taxon>CS clade</taxon>
        <taxon>Chlamydomonadales</taxon>
        <taxon>Chlamydomonadaceae</taxon>
        <taxon>Chlamydomonas</taxon>
    </lineage>
</organism>
<dbReference type="ExpressionAtlas" id="A0A2K3DD14">
    <property type="expression patterns" value="baseline"/>
</dbReference>
<accession>A0A2K3DD14</accession>